<dbReference type="PANTHER" id="PTHR34145:SF57">
    <property type="entry name" value="F-BOX DOMAIN-CONTAINING PROTEIN"/>
    <property type="match status" value="1"/>
</dbReference>
<organism evidence="2 3">
    <name type="scientific">Urochloa decumbens</name>
    <dbReference type="NCBI Taxonomy" id="240449"/>
    <lineage>
        <taxon>Eukaryota</taxon>
        <taxon>Viridiplantae</taxon>
        <taxon>Streptophyta</taxon>
        <taxon>Embryophyta</taxon>
        <taxon>Tracheophyta</taxon>
        <taxon>Spermatophyta</taxon>
        <taxon>Magnoliopsida</taxon>
        <taxon>Liliopsida</taxon>
        <taxon>Poales</taxon>
        <taxon>Poaceae</taxon>
        <taxon>PACMAD clade</taxon>
        <taxon>Panicoideae</taxon>
        <taxon>Panicodae</taxon>
        <taxon>Paniceae</taxon>
        <taxon>Melinidinae</taxon>
        <taxon>Urochloa</taxon>
    </lineage>
</organism>
<keyword evidence="3" id="KW-1185">Reference proteome</keyword>
<dbReference type="InterPro" id="IPR001810">
    <property type="entry name" value="F-box_dom"/>
</dbReference>
<protein>
    <recommendedName>
        <fullName evidence="1">F-box domain-containing protein</fullName>
    </recommendedName>
</protein>
<reference evidence="2" key="1">
    <citation type="submission" date="2024-10" db="EMBL/GenBank/DDBJ databases">
        <authorList>
            <person name="Ryan C."/>
        </authorList>
    </citation>
    <scope>NUCLEOTIDE SEQUENCE [LARGE SCALE GENOMIC DNA]</scope>
</reference>
<dbReference type="Proteomes" id="UP001497457">
    <property type="component" value="Chromosome 16b"/>
</dbReference>
<dbReference type="EMBL" id="OZ075126">
    <property type="protein sequence ID" value="CAL4941050.1"/>
    <property type="molecule type" value="Genomic_DNA"/>
</dbReference>
<gene>
    <name evidence="2" type="ORF">URODEC1_LOCUS32866</name>
</gene>
<dbReference type="InterPro" id="IPR053772">
    <property type="entry name" value="At1g61320/At1g61330-like"/>
</dbReference>
<dbReference type="Pfam" id="PF00646">
    <property type="entry name" value="F-box"/>
    <property type="match status" value="1"/>
</dbReference>
<dbReference type="InterPro" id="IPR053781">
    <property type="entry name" value="F-box_AtFBL13-like"/>
</dbReference>
<dbReference type="PANTHER" id="PTHR34145">
    <property type="entry name" value="OS02G0105600 PROTEIN"/>
    <property type="match status" value="1"/>
</dbReference>
<dbReference type="InterPro" id="IPR036047">
    <property type="entry name" value="F-box-like_dom_sf"/>
</dbReference>
<feature type="domain" description="F-box" evidence="1">
    <location>
        <begin position="56"/>
        <end position="95"/>
    </location>
</feature>
<proteinExistence type="predicted"/>
<sequence length="331" mass="38304">MFKSASDYIRKPIYVKDIAYDQFQLWLILLCRAISGCIYCKSIYRKGIPLDQFVNLPEDVQHIILSKLPLKEAVQTSILSSKWRSLWTLYPKLRFDGTVMFGKKMNGKQREQYARQFIDTVNAVLQQCQGKVVEELVIKFGFDNLLMDHLNNWVRFAAASHTKFLSFVLTPRDLEALGNPQYIFPFQLLENRSIFSLQLHFVSVMLPTQFCGFPKLRKLDLREVKFNSLLGFFYADGANIRRFEHRHKHLKVVCVTGFKASNGQIEFLVHIVENAPALEVLTVDQSDKLVKNEPLLVKKKVGKYMDGAVYADVRRYIEGTVSSKCCLRLLF</sequence>
<evidence type="ECO:0000259" key="1">
    <source>
        <dbReference type="SMART" id="SM00256"/>
    </source>
</evidence>
<dbReference type="AlphaFoldDB" id="A0ABC8YD81"/>
<dbReference type="CDD" id="cd22160">
    <property type="entry name" value="F-box_AtFBL13-like"/>
    <property type="match status" value="1"/>
</dbReference>
<dbReference type="SMART" id="SM00256">
    <property type="entry name" value="FBOX"/>
    <property type="match status" value="1"/>
</dbReference>
<name>A0ABC8YD81_9POAL</name>
<accession>A0ABC8YD81</accession>
<evidence type="ECO:0000313" key="2">
    <source>
        <dbReference type="EMBL" id="CAL4941050.1"/>
    </source>
</evidence>
<dbReference type="Pfam" id="PF23622">
    <property type="entry name" value="LRR_At1g61320_AtMIF1"/>
    <property type="match status" value="1"/>
</dbReference>
<dbReference type="InterPro" id="IPR055357">
    <property type="entry name" value="LRR_At1g61320_AtMIF1"/>
</dbReference>
<dbReference type="SUPFAM" id="SSF81383">
    <property type="entry name" value="F-box domain"/>
    <property type="match status" value="1"/>
</dbReference>
<evidence type="ECO:0000313" key="3">
    <source>
        <dbReference type="Proteomes" id="UP001497457"/>
    </source>
</evidence>